<reference evidence="1 2" key="1">
    <citation type="journal article" date="2019" name="Commun. Biol.">
        <title>The bagworm genome reveals a unique fibroin gene that provides high tensile strength.</title>
        <authorList>
            <person name="Kono N."/>
            <person name="Nakamura H."/>
            <person name="Ohtoshi R."/>
            <person name="Tomita M."/>
            <person name="Numata K."/>
            <person name="Arakawa K."/>
        </authorList>
    </citation>
    <scope>NUCLEOTIDE SEQUENCE [LARGE SCALE GENOMIC DNA]</scope>
</reference>
<organism evidence="1 2">
    <name type="scientific">Eumeta variegata</name>
    <name type="common">Bagworm moth</name>
    <name type="synonym">Eumeta japonica</name>
    <dbReference type="NCBI Taxonomy" id="151549"/>
    <lineage>
        <taxon>Eukaryota</taxon>
        <taxon>Metazoa</taxon>
        <taxon>Ecdysozoa</taxon>
        <taxon>Arthropoda</taxon>
        <taxon>Hexapoda</taxon>
        <taxon>Insecta</taxon>
        <taxon>Pterygota</taxon>
        <taxon>Neoptera</taxon>
        <taxon>Endopterygota</taxon>
        <taxon>Lepidoptera</taxon>
        <taxon>Glossata</taxon>
        <taxon>Ditrysia</taxon>
        <taxon>Tineoidea</taxon>
        <taxon>Psychidae</taxon>
        <taxon>Oiketicinae</taxon>
        <taxon>Eumeta</taxon>
    </lineage>
</organism>
<sequence>MSIGAKSSSLNTNLFIGHIPGLENPFGQNVFRRLNSGFLLLKLIAQSFPAHLFSFQDLGYLHPEDSAYSYAKVKSYFRMFDDDALVASDVGNSACDEDDSACTISTDGAAASGEDAACVKDEVLVALHDCLNFSMQCVERIQHLEKALCDATHAAQRAHRQLDEYLSRHLRTERDSTRALLTDEAHRS</sequence>
<dbReference type="AlphaFoldDB" id="A0A4C1WRZ1"/>
<dbReference type="Proteomes" id="UP000299102">
    <property type="component" value="Unassembled WGS sequence"/>
</dbReference>
<evidence type="ECO:0000313" key="1">
    <source>
        <dbReference type="EMBL" id="GBP54256.1"/>
    </source>
</evidence>
<keyword evidence="2" id="KW-1185">Reference proteome</keyword>
<comment type="caution">
    <text evidence="1">The sequence shown here is derived from an EMBL/GenBank/DDBJ whole genome shotgun (WGS) entry which is preliminary data.</text>
</comment>
<evidence type="ECO:0000313" key="2">
    <source>
        <dbReference type="Proteomes" id="UP000299102"/>
    </source>
</evidence>
<gene>
    <name evidence="1" type="ORF">EVAR_36471_1</name>
</gene>
<dbReference type="EMBL" id="BGZK01000642">
    <property type="protein sequence ID" value="GBP54256.1"/>
    <property type="molecule type" value="Genomic_DNA"/>
</dbReference>
<protein>
    <submittedName>
        <fullName evidence="1">Uncharacterized protein</fullName>
    </submittedName>
</protein>
<name>A0A4C1WRZ1_EUMVA</name>
<accession>A0A4C1WRZ1</accession>
<proteinExistence type="predicted"/>